<keyword evidence="2" id="KW-0521">NADP</keyword>
<evidence type="ECO:0000256" key="2">
    <source>
        <dbReference type="ARBA" id="ARBA00022857"/>
    </source>
</evidence>
<evidence type="ECO:0000313" key="4">
    <source>
        <dbReference type="EMBL" id="MPL80247.1"/>
    </source>
</evidence>
<accession>A0A644UML2</accession>
<name>A0A644UML2_9ZZZZ</name>
<dbReference type="EMBL" id="VSSQ01000135">
    <property type="protein sequence ID" value="MPL80247.1"/>
    <property type="molecule type" value="Genomic_DNA"/>
</dbReference>
<keyword evidence="3 4" id="KW-0560">Oxidoreductase</keyword>
<evidence type="ECO:0000256" key="1">
    <source>
        <dbReference type="ARBA" id="ARBA00006484"/>
    </source>
</evidence>
<dbReference type="InterPro" id="IPR002347">
    <property type="entry name" value="SDR_fam"/>
</dbReference>
<dbReference type="AlphaFoldDB" id="A0A644UML2"/>
<dbReference type="Pfam" id="PF13561">
    <property type="entry name" value="adh_short_C2"/>
    <property type="match status" value="1"/>
</dbReference>
<dbReference type="PANTHER" id="PTHR43618:SF8">
    <property type="entry name" value="7ALPHA-HYDROXYSTEROID DEHYDROGENASE"/>
    <property type="match status" value="1"/>
</dbReference>
<protein>
    <submittedName>
        <fullName evidence="4">Dihydroanticapsin 7-dehydrogenase</fullName>
        <ecNumber evidence="4">1.1.1.385</ecNumber>
    </submittedName>
</protein>
<dbReference type="InterPro" id="IPR036291">
    <property type="entry name" value="NAD(P)-bd_dom_sf"/>
</dbReference>
<comment type="similarity">
    <text evidence="1">Belongs to the short-chain dehydrogenases/reductases (SDR) family.</text>
</comment>
<reference evidence="4" key="1">
    <citation type="submission" date="2019-08" db="EMBL/GenBank/DDBJ databases">
        <authorList>
            <person name="Kucharzyk K."/>
            <person name="Murdoch R.W."/>
            <person name="Higgins S."/>
            <person name="Loffler F."/>
        </authorList>
    </citation>
    <scope>NUCLEOTIDE SEQUENCE</scope>
</reference>
<dbReference type="PANTHER" id="PTHR43618">
    <property type="entry name" value="7-ALPHA-HYDROXYSTEROID DEHYDROGENASE"/>
    <property type="match status" value="1"/>
</dbReference>
<dbReference type="PRINTS" id="PR00080">
    <property type="entry name" value="SDRFAMILY"/>
</dbReference>
<organism evidence="4">
    <name type="scientific">bioreactor metagenome</name>
    <dbReference type="NCBI Taxonomy" id="1076179"/>
    <lineage>
        <taxon>unclassified sequences</taxon>
        <taxon>metagenomes</taxon>
        <taxon>ecological metagenomes</taxon>
    </lineage>
</organism>
<dbReference type="EC" id="1.1.1.385" evidence="4"/>
<sequence length="249" mass="26394">MNYDLAGKIAVISGGTSGIGLATAKKMLEDGAEVFIVGRNAERGRRALHTLAMFSEKVQYIKADVSTLQGCKQVAETIKGGPAKADVLVNSAGVYSEKRLEEIAEEDYYSIMDTNVKGTLFLCQSLMPLISVGGSVINIASDAALEGNYGCPIYCASKGAVVALTRALALDFATKIRVNCICPGDVATPMVEAQLKTDQYTLQEMALPYPMERIGRPEEIAHVICSVASPLNSYMTGSIIAVDGGLTAK</sequence>
<dbReference type="InterPro" id="IPR052178">
    <property type="entry name" value="Sec_Metab_Biosynth_SDR"/>
</dbReference>
<dbReference type="SUPFAM" id="SSF51735">
    <property type="entry name" value="NAD(P)-binding Rossmann-fold domains"/>
    <property type="match status" value="1"/>
</dbReference>
<dbReference type="GO" id="GO:0016491">
    <property type="term" value="F:oxidoreductase activity"/>
    <property type="evidence" value="ECO:0007669"/>
    <property type="project" value="UniProtKB-KW"/>
</dbReference>
<dbReference type="FunFam" id="3.40.50.720:FF:000084">
    <property type="entry name" value="Short-chain dehydrogenase reductase"/>
    <property type="match status" value="1"/>
</dbReference>
<gene>
    <name evidence="4" type="primary">bacC_5</name>
    <name evidence="4" type="ORF">SDC9_26144</name>
</gene>
<dbReference type="PRINTS" id="PR00081">
    <property type="entry name" value="GDHRDH"/>
</dbReference>
<dbReference type="CDD" id="cd05233">
    <property type="entry name" value="SDR_c"/>
    <property type="match status" value="1"/>
</dbReference>
<dbReference type="PROSITE" id="PS00061">
    <property type="entry name" value="ADH_SHORT"/>
    <property type="match status" value="1"/>
</dbReference>
<proteinExistence type="inferred from homology"/>
<evidence type="ECO:0000256" key="3">
    <source>
        <dbReference type="ARBA" id="ARBA00023002"/>
    </source>
</evidence>
<comment type="caution">
    <text evidence="4">The sequence shown here is derived from an EMBL/GenBank/DDBJ whole genome shotgun (WGS) entry which is preliminary data.</text>
</comment>
<dbReference type="Gene3D" id="3.40.50.720">
    <property type="entry name" value="NAD(P)-binding Rossmann-like Domain"/>
    <property type="match status" value="1"/>
</dbReference>
<dbReference type="InterPro" id="IPR020904">
    <property type="entry name" value="Sc_DH/Rdtase_CS"/>
</dbReference>